<dbReference type="Proteomes" id="UP001589775">
    <property type="component" value="Unassembled WGS sequence"/>
</dbReference>
<keyword evidence="3" id="KW-1185">Reference proteome</keyword>
<accession>A0ABV6EWG5</accession>
<dbReference type="Pfam" id="PF13561">
    <property type="entry name" value="adh_short_C2"/>
    <property type="match status" value="1"/>
</dbReference>
<proteinExistence type="inferred from homology"/>
<dbReference type="PROSITE" id="PS00061">
    <property type="entry name" value="ADH_SHORT"/>
    <property type="match status" value="1"/>
</dbReference>
<dbReference type="CDD" id="cd05233">
    <property type="entry name" value="SDR_c"/>
    <property type="match status" value="1"/>
</dbReference>
<organism evidence="2 3">
    <name type="scientific">Rhodopseudomonas telluris</name>
    <dbReference type="NCBI Taxonomy" id="644215"/>
    <lineage>
        <taxon>Bacteria</taxon>
        <taxon>Pseudomonadati</taxon>
        <taxon>Pseudomonadota</taxon>
        <taxon>Alphaproteobacteria</taxon>
        <taxon>Hyphomicrobiales</taxon>
        <taxon>Nitrobacteraceae</taxon>
        <taxon>Rhodopseudomonas</taxon>
    </lineage>
</organism>
<dbReference type="PRINTS" id="PR00081">
    <property type="entry name" value="GDHRDH"/>
</dbReference>
<evidence type="ECO:0000256" key="1">
    <source>
        <dbReference type="ARBA" id="ARBA00006484"/>
    </source>
</evidence>
<dbReference type="EC" id="1.1.1.-" evidence="2"/>
<keyword evidence="2" id="KW-0560">Oxidoreductase</keyword>
<dbReference type="Gene3D" id="3.40.50.720">
    <property type="entry name" value="NAD(P)-binding Rossmann-like Domain"/>
    <property type="match status" value="1"/>
</dbReference>
<dbReference type="SUPFAM" id="SSF51735">
    <property type="entry name" value="NAD(P)-binding Rossmann-fold domains"/>
    <property type="match status" value="1"/>
</dbReference>
<dbReference type="InterPro" id="IPR002347">
    <property type="entry name" value="SDR_fam"/>
</dbReference>
<comment type="caution">
    <text evidence="2">The sequence shown here is derived from an EMBL/GenBank/DDBJ whole genome shotgun (WGS) entry which is preliminary data.</text>
</comment>
<dbReference type="PRINTS" id="PR00080">
    <property type="entry name" value="SDRFAMILY"/>
</dbReference>
<dbReference type="PANTHER" id="PTHR42760:SF135">
    <property type="entry name" value="BLL7886 PROTEIN"/>
    <property type="match status" value="1"/>
</dbReference>
<dbReference type="InterPro" id="IPR036291">
    <property type="entry name" value="NAD(P)-bd_dom_sf"/>
</dbReference>
<dbReference type="EMBL" id="JBHLWM010000008">
    <property type="protein sequence ID" value="MFC0242523.1"/>
    <property type="molecule type" value="Genomic_DNA"/>
</dbReference>
<gene>
    <name evidence="2" type="ORF">ACFFJ6_18670</name>
</gene>
<comment type="similarity">
    <text evidence="1">Belongs to the short-chain dehydrogenases/reductases (SDR) family.</text>
</comment>
<dbReference type="RefSeq" id="WP_378390572.1">
    <property type="nucleotide sequence ID" value="NZ_JBHLWM010000008.1"/>
</dbReference>
<reference evidence="2 3" key="1">
    <citation type="submission" date="2024-09" db="EMBL/GenBank/DDBJ databases">
        <authorList>
            <person name="Sun Q."/>
            <person name="Mori K."/>
        </authorList>
    </citation>
    <scope>NUCLEOTIDE SEQUENCE [LARGE SCALE GENOMIC DNA]</scope>
    <source>
        <strain evidence="2 3">KCTC 23279</strain>
    </source>
</reference>
<evidence type="ECO:0000313" key="2">
    <source>
        <dbReference type="EMBL" id="MFC0242523.1"/>
    </source>
</evidence>
<dbReference type="PANTHER" id="PTHR42760">
    <property type="entry name" value="SHORT-CHAIN DEHYDROGENASES/REDUCTASES FAMILY MEMBER"/>
    <property type="match status" value="1"/>
</dbReference>
<dbReference type="InterPro" id="IPR020904">
    <property type="entry name" value="Sc_DH/Rdtase_CS"/>
</dbReference>
<name>A0ABV6EWG5_9BRAD</name>
<protein>
    <submittedName>
        <fullName evidence="2">SDR family NAD(P)-dependent oxidoreductase</fullName>
        <ecNumber evidence="2">1.1.1.-</ecNumber>
    </submittedName>
</protein>
<evidence type="ECO:0000313" key="3">
    <source>
        <dbReference type="Proteomes" id="UP001589775"/>
    </source>
</evidence>
<sequence length="257" mass="27057">MNLGALVAGKHVMVTGASSGLGEHFARLLARHEAIVSIAARRKDRLAVLAAELRALGSPAVYEVMLDVADESSVSRALSHIESGEVPPLDILVNNAGVANSQPAIAVATADFDRIIDTNLRGAWLLSNAAAQAWLSERRPGAIVNIASVLGLHPGNGVAPYSISKAGLIQMTKLLALEWARYGIRVNALCPGYVGTDMNAEFFASEAGRRMIDRIPMRRLGDPCDLDGAFLLLASDASAWMTGTTLAVDGGHLVSPL</sequence>
<dbReference type="GO" id="GO:0016491">
    <property type="term" value="F:oxidoreductase activity"/>
    <property type="evidence" value="ECO:0007669"/>
    <property type="project" value="UniProtKB-KW"/>
</dbReference>